<dbReference type="Proteomes" id="UP000594261">
    <property type="component" value="Chromosome 8"/>
</dbReference>
<organism evidence="3 4">
    <name type="scientific">Quercus lobata</name>
    <name type="common">Valley oak</name>
    <dbReference type="NCBI Taxonomy" id="97700"/>
    <lineage>
        <taxon>Eukaryota</taxon>
        <taxon>Viridiplantae</taxon>
        <taxon>Streptophyta</taxon>
        <taxon>Embryophyta</taxon>
        <taxon>Tracheophyta</taxon>
        <taxon>Spermatophyta</taxon>
        <taxon>Magnoliopsida</taxon>
        <taxon>eudicotyledons</taxon>
        <taxon>Gunneridae</taxon>
        <taxon>Pentapetalae</taxon>
        <taxon>rosids</taxon>
        <taxon>fabids</taxon>
        <taxon>Fagales</taxon>
        <taxon>Fagaceae</taxon>
        <taxon>Quercus</taxon>
    </lineage>
</organism>
<keyword evidence="1" id="KW-0805">Transcription regulation</keyword>
<dbReference type="PANTHER" id="PTHR31500:SF96">
    <property type="entry name" value="AT-HOOK MOTIF NUCLEAR-LOCALIZED PROTEIN 7"/>
    <property type="match status" value="1"/>
</dbReference>
<reference evidence="3 4" key="1">
    <citation type="journal article" date="2016" name="G3 (Bethesda)">
        <title>First Draft Assembly and Annotation of the Genome of a California Endemic Oak Quercus lobata Nee (Fagaceae).</title>
        <authorList>
            <person name="Sork V.L."/>
            <person name="Fitz-Gibbon S.T."/>
            <person name="Puiu D."/>
            <person name="Crepeau M."/>
            <person name="Gugger P.F."/>
            <person name="Sherman R."/>
            <person name="Stevens K."/>
            <person name="Langley C.H."/>
            <person name="Pellegrini M."/>
            <person name="Salzberg S.L."/>
        </authorList>
    </citation>
    <scope>NUCLEOTIDE SEQUENCE [LARGE SCALE GENOMIC DNA]</scope>
    <source>
        <strain evidence="3 4">cv. SW786</strain>
    </source>
</reference>
<dbReference type="EMBL" id="LRBV02000008">
    <property type="status" value="NOT_ANNOTATED_CDS"/>
    <property type="molecule type" value="Genomic_DNA"/>
</dbReference>
<accession>A0A7N2MD10</accession>
<keyword evidence="1" id="KW-0539">Nucleus</keyword>
<dbReference type="SUPFAM" id="SSF117856">
    <property type="entry name" value="AF0104/ALDC/Ptd012-like"/>
    <property type="match status" value="1"/>
</dbReference>
<evidence type="ECO:0000256" key="1">
    <source>
        <dbReference type="RuleBase" id="RU367031"/>
    </source>
</evidence>
<evidence type="ECO:0000313" key="4">
    <source>
        <dbReference type="Proteomes" id="UP000594261"/>
    </source>
</evidence>
<dbReference type="AlphaFoldDB" id="A0A7N2MD10"/>
<comment type="function">
    <text evidence="1">Transcription factor that specifically binds AT-rich DNA sequences related to the nuclear matrix attachment regions (MARs).</text>
</comment>
<dbReference type="EnsemblPlants" id="QL08p052346:mrna">
    <property type="protein sequence ID" value="QL08p052346:mrna"/>
    <property type="gene ID" value="QL08p052346"/>
</dbReference>
<evidence type="ECO:0000256" key="2">
    <source>
        <dbReference type="SAM" id="MobiDB-lite"/>
    </source>
</evidence>
<keyword evidence="4" id="KW-1185">Reference proteome</keyword>
<keyword evidence="1" id="KW-0238">DNA-binding</keyword>
<proteinExistence type="predicted"/>
<evidence type="ECO:0000313" key="3">
    <source>
        <dbReference type="EnsemblPlants" id="QL08p052346:mrna"/>
    </source>
</evidence>
<feature type="region of interest" description="Disordered" evidence="2">
    <location>
        <begin position="83"/>
        <end position="108"/>
    </location>
</feature>
<dbReference type="InParanoid" id="A0A7N2MD10"/>
<keyword evidence="1" id="KW-0804">Transcription</keyword>
<dbReference type="Gramene" id="QL08p052346:mrna">
    <property type="protein sequence ID" value="QL08p052346:mrna"/>
    <property type="gene ID" value="QL08p052346"/>
</dbReference>
<dbReference type="GO" id="GO:0005634">
    <property type="term" value="C:nucleus"/>
    <property type="evidence" value="ECO:0007669"/>
    <property type="project" value="UniProtKB-SubCell"/>
</dbReference>
<dbReference type="PANTHER" id="PTHR31500">
    <property type="entry name" value="AT-HOOK MOTIF NUCLEAR-LOCALIZED PROTEIN 9"/>
    <property type="match status" value="1"/>
</dbReference>
<comment type="domain">
    <text evidence="1">The PPC domain mediates interactions between AHL proteins.</text>
</comment>
<dbReference type="GO" id="GO:0003680">
    <property type="term" value="F:minor groove of adenine-thymine-rich DNA binding"/>
    <property type="evidence" value="ECO:0007669"/>
    <property type="project" value="UniProtKB-UniRule"/>
</dbReference>
<name>A0A7N2MD10_QUELO</name>
<dbReference type="OMA" id="NESTPCY"/>
<feature type="compositionally biased region" description="Polar residues" evidence="2">
    <location>
        <begin position="92"/>
        <end position="107"/>
    </location>
</feature>
<reference evidence="3" key="2">
    <citation type="submission" date="2021-01" db="UniProtKB">
        <authorList>
            <consortium name="EnsemblPlants"/>
        </authorList>
    </citation>
    <scope>IDENTIFICATION</scope>
</reference>
<comment type="subcellular location">
    <subcellularLocation>
        <location evidence="1">Nucleus</location>
    </subcellularLocation>
</comment>
<protein>
    <recommendedName>
        <fullName evidence="1">AT-hook motif nuclear-localized protein</fullName>
    </recommendedName>
</protein>
<dbReference type="InterPro" id="IPR039605">
    <property type="entry name" value="AHL"/>
</dbReference>
<sequence>MYLRDKEQVKWDGVSLASSDVRVVGGGISGLLVAASPVQVVVGSFLRSNQHEQKPKKLKNESTPCYFYPATTMAVIPFSGAEDAEGLGGNGHQNSSTPRPNLASSSSFRRENWVAMHTM</sequence>